<feature type="transmembrane region" description="Helical" evidence="13">
    <location>
        <begin position="252"/>
        <end position="276"/>
    </location>
</feature>
<keyword evidence="5 14" id="KW-0732">Signal</keyword>
<dbReference type="Proteomes" id="UP000623129">
    <property type="component" value="Unassembled WGS sequence"/>
</dbReference>
<gene>
    <name evidence="16" type="ORF">FCM35_KLT08259</name>
</gene>
<reference evidence="16" key="1">
    <citation type="submission" date="2020-01" db="EMBL/GenBank/DDBJ databases">
        <title>Genome sequence of Kobresia littledalei, the first chromosome-level genome in the family Cyperaceae.</title>
        <authorList>
            <person name="Qu G."/>
        </authorList>
    </citation>
    <scope>NUCLEOTIDE SEQUENCE</scope>
    <source>
        <strain evidence="16">C.B.Clarke</strain>
        <tissue evidence="16">Leaf</tissue>
    </source>
</reference>
<dbReference type="PROSITE" id="PS00108">
    <property type="entry name" value="PROTEIN_KINASE_ST"/>
    <property type="match status" value="1"/>
</dbReference>
<evidence type="ECO:0000256" key="11">
    <source>
        <dbReference type="ARBA" id="ARBA00023180"/>
    </source>
</evidence>
<evidence type="ECO:0000256" key="12">
    <source>
        <dbReference type="PROSITE-ProRule" id="PRU10141"/>
    </source>
</evidence>
<evidence type="ECO:0000256" key="7">
    <source>
        <dbReference type="ARBA" id="ARBA00022777"/>
    </source>
</evidence>
<dbReference type="OrthoDB" id="4062651at2759"/>
<evidence type="ECO:0000256" key="8">
    <source>
        <dbReference type="ARBA" id="ARBA00022840"/>
    </source>
</evidence>
<dbReference type="GO" id="GO:0030247">
    <property type="term" value="F:polysaccharide binding"/>
    <property type="evidence" value="ECO:0007669"/>
    <property type="project" value="InterPro"/>
</dbReference>
<dbReference type="AlphaFoldDB" id="A0A833QXI8"/>
<evidence type="ECO:0000256" key="4">
    <source>
        <dbReference type="ARBA" id="ARBA00022692"/>
    </source>
</evidence>
<keyword evidence="7 16" id="KW-0418">Kinase</keyword>
<organism evidence="16 17">
    <name type="scientific">Carex littledalei</name>
    <dbReference type="NCBI Taxonomy" id="544730"/>
    <lineage>
        <taxon>Eukaryota</taxon>
        <taxon>Viridiplantae</taxon>
        <taxon>Streptophyta</taxon>
        <taxon>Embryophyta</taxon>
        <taxon>Tracheophyta</taxon>
        <taxon>Spermatophyta</taxon>
        <taxon>Magnoliopsida</taxon>
        <taxon>Liliopsida</taxon>
        <taxon>Poales</taxon>
        <taxon>Cyperaceae</taxon>
        <taxon>Cyperoideae</taxon>
        <taxon>Cariceae</taxon>
        <taxon>Carex</taxon>
        <taxon>Carex subgen. Euthyceras</taxon>
    </lineage>
</organism>
<accession>A0A833QXI8</accession>
<dbReference type="GO" id="GO:0016020">
    <property type="term" value="C:membrane"/>
    <property type="evidence" value="ECO:0007669"/>
    <property type="project" value="UniProtKB-SubCell"/>
</dbReference>
<keyword evidence="16" id="KW-0675">Receptor</keyword>
<protein>
    <submittedName>
        <fullName evidence="16">Putative receptor-like protein kinase</fullName>
    </submittedName>
</protein>
<comment type="caution">
    <text evidence="16">The sequence shown here is derived from an EMBL/GenBank/DDBJ whole genome shotgun (WGS) entry which is preliminary data.</text>
</comment>
<evidence type="ECO:0000256" key="1">
    <source>
        <dbReference type="ARBA" id="ARBA00004479"/>
    </source>
</evidence>
<sequence>MSLLPLLSLSLLLLCIQTYSSSTCKPFNCGNLTIEYPFSLYDNATKNCGLPGFLISCQDKTAILHLQSDNYTVLSIDYDNHTITLVDTNVLEQDDTCPRVDHNVSFIANSGVTYTSSDVNLIFFFGCNLSDAGNYSPITCFTGAGNENSYVLVADPLQPSKYADLMTGCLLTVVVPVLNYSLEQNYYDLNTAFGQVLKKGFQLGWKPTDYNCTECQKRGGQCAYTLLADNYTYNFTCFCGNDSCDKKSHIRVIIGILVSGMFAACICLLCICLLFYKKIWLRTEERKIEKLIEVTLENFGSLTPKRYTFSEIKKITKSFNQKIGQGGYANVFKGNLMNGSPVAVKVLKDRESNGIEFTSEVVSIARTSHVNIVRLLGFSIKGSKRALIYEFMPNGSLDKYLHESQNSTLSNVECTRQFEIAVGIARGLEYLHRGCNTRIVHFDIKPHNILLDQDYCPKISDFGLAKFSQPKESIISMSGMRGTIGYIAPEVFSRNFGVVSSKSDVYSYGMMVLEMFGAKHGKMESTESSSETYFPDYIYKCVEQNNICSVYGVSDLSEEIVRKVTIVGLWCVQVMPHARPTMSTVLDMLDRSIDDLTLPPPLNVSLPPVLDQGATDLTASISFDQQLMEPLGSICKYVALSGKKEDGASDSDVEKAVDYALEKGLNTWDCQTLVNAYTAQQPPTDVEIYDIWRKLKYNPGRSCLLPCTKKKP</sequence>
<keyword evidence="11" id="KW-0325">Glycoprotein</keyword>
<evidence type="ECO:0000256" key="9">
    <source>
        <dbReference type="ARBA" id="ARBA00022989"/>
    </source>
</evidence>
<dbReference type="InterPro" id="IPR000719">
    <property type="entry name" value="Prot_kinase_dom"/>
</dbReference>
<dbReference type="InterPro" id="IPR017441">
    <property type="entry name" value="Protein_kinase_ATP_BS"/>
</dbReference>
<dbReference type="GO" id="GO:0004674">
    <property type="term" value="F:protein serine/threonine kinase activity"/>
    <property type="evidence" value="ECO:0007669"/>
    <property type="project" value="UniProtKB-KW"/>
</dbReference>
<evidence type="ECO:0000256" key="2">
    <source>
        <dbReference type="ARBA" id="ARBA00022527"/>
    </source>
</evidence>
<dbReference type="InterPro" id="IPR032872">
    <property type="entry name" value="WAK_assoc_C"/>
</dbReference>
<keyword evidence="17" id="KW-1185">Reference proteome</keyword>
<dbReference type="InterPro" id="IPR001245">
    <property type="entry name" value="Ser-Thr/Tyr_kinase_cat_dom"/>
</dbReference>
<evidence type="ECO:0000256" key="13">
    <source>
        <dbReference type="SAM" id="Phobius"/>
    </source>
</evidence>
<evidence type="ECO:0000256" key="3">
    <source>
        <dbReference type="ARBA" id="ARBA00022679"/>
    </source>
</evidence>
<name>A0A833QXI8_9POAL</name>
<dbReference type="FunFam" id="1.10.510.10:FF:000590">
    <property type="entry name" value="PR5-like receptor kinase"/>
    <property type="match status" value="1"/>
</dbReference>
<dbReference type="SMART" id="SM00220">
    <property type="entry name" value="S_TKc"/>
    <property type="match status" value="1"/>
</dbReference>
<dbReference type="SUPFAM" id="SSF56112">
    <property type="entry name" value="Protein kinase-like (PK-like)"/>
    <property type="match status" value="1"/>
</dbReference>
<evidence type="ECO:0000256" key="5">
    <source>
        <dbReference type="ARBA" id="ARBA00022729"/>
    </source>
</evidence>
<dbReference type="GO" id="GO:0005524">
    <property type="term" value="F:ATP binding"/>
    <property type="evidence" value="ECO:0007669"/>
    <property type="project" value="UniProtKB-UniRule"/>
</dbReference>
<evidence type="ECO:0000256" key="6">
    <source>
        <dbReference type="ARBA" id="ARBA00022741"/>
    </source>
</evidence>
<keyword evidence="8 12" id="KW-0067">ATP-binding</keyword>
<dbReference type="InterPro" id="IPR008271">
    <property type="entry name" value="Ser/Thr_kinase_AS"/>
</dbReference>
<dbReference type="InterPro" id="IPR025287">
    <property type="entry name" value="WAK_GUB"/>
</dbReference>
<dbReference type="Gene3D" id="1.10.510.10">
    <property type="entry name" value="Transferase(Phosphotransferase) domain 1"/>
    <property type="match status" value="1"/>
</dbReference>
<proteinExistence type="predicted"/>
<dbReference type="PROSITE" id="PS00107">
    <property type="entry name" value="PROTEIN_KINASE_ATP"/>
    <property type="match status" value="1"/>
</dbReference>
<evidence type="ECO:0000313" key="16">
    <source>
        <dbReference type="EMBL" id="KAF3326629.1"/>
    </source>
</evidence>
<evidence type="ECO:0000256" key="10">
    <source>
        <dbReference type="ARBA" id="ARBA00023136"/>
    </source>
</evidence>
<feature type="domain" description="Protein kinase" evidence="15">
    <location>
        <begin position="317"/>
        <end position="593"/>
    </location>
</feature>
<feature type="binding site" evidence="12">
    <location>
        <position position="345"/>
    </location>
    <ligand>
        <name>ATP</name>
        <dbReference type="ChEBI" id="CHEBI:30616"/>
    </ligand>
</feature>
<dbReference type="EMBL" id="SWLB01000018">
    <property type="protein sequence ID" value="KAF3326629.1"/>
    <property type="molecule type" value="Genomic_DNA"/>
</dbReference>
<feature type="chain" id="PRO_5032656902" evidence="14">
    <location>
        <begin position="21"/>
        <end position="712"/>
    </location>
</feature>
<keyword evidence="6 12" id="KW-0547">Nucleotide-binding</keyword>
<keyword evidence="9 13" id="KW-1133">Transmembrane helix</keyword>
<dbReference type="InterPro" id="IPR045874">
    <property type="entry name" value="LRK10/LRL21-25-like"/>
</dbReference>
<dbReference type="Gene3D" id="3.30.200.20">
    <property type="entry name" value="Phosphorylase Kinase, domain 1"/>
    <property type="match status" value="1"/>
</dbReference>
<dbReference type="InterPro" id="IPR011009">
    <property type="entry name" value="Kinase-like_dom_sf"/>
</dbReference>
<comment type="subcellular location">
    <subcellularLocation>
        <location evidence="1">Membrane</location>
        <topology evidence="1">Single-pass type I membrane protein</topology>
    </subcellularLocation>
</comment>
<dbReference type="Pfam" id="PF14380">
    <property type="entry name" value="WAK_assoc"/>
    <property type="match status" value="1"/>
</dbReference>
<evidence type="ECO:0000313" key="17">
    <source>
        <dbReference type="Proteomes" id="UP000623129"/>
    </source>
</evidence>
<keyword evidence="10 13" id="KW-0472">Membrane</keyword>
<dbReference type="PANTHER" id="PTHR27009">
    <property type="entry name" value="RUST RESISTANCE KINASE LR10-RELATED"/>
    <property type="match status" value="1"/>
</dbReference>
<keyword evidence="2" id="KW-0723">Serine/threonine-protein kinase</keyword>
<evidence type="ECO:0000259" key="15">
    <source>
        <dbReference type="PROSITE" id="PS50011"/>
    </source>
</evidence>
<keyword evidence="3" id="KW-0808">Transferase</keyword>
<feature type="signal peptide" evidence="14">
    <location>
        <begin position="1"/>
        <end position="20"/>
    </location>
</feature>
<dbReference type="Pfam" id="PF07714">
    <property type="entry name" value="PK_Tyr_Ser-Thr"/>
    <property type="match status" value="1"/>
</dbReference>
<keyword evidence="4 13" id="KW-0812">Transmembrane</keyword>
<dbReference type="PROSITE" id="PS50011">
    <property type="entry name" value="PROTEIN_KINASE_DOM"/>
    <property type="match status" value="1"/>
</dbReference>
<dbReference type="Pfam" id="PF13947">
    <property type="entry name" value="GUB_WAK_bind"/>
    <property type="match status" value="1"/>
</dbReference>
<evidence type="ECO:0000256" key="14">
    <source>
        <dbReference type="SAM" id="SignalP"/>
    </source>
</evidence>